<gene>
    <name evidence="4" type="ORF">C4D60_Mb10t19920</name>
</gene>
<dbReference type="GO" id="GO:0030246">
    <property type="term" value="F:carbohydrate binding"/>
    <property type="evidence" value="ECO:0007669"/>
    <property type="project" value="UniProtKB-KW"/>
</dbReference>
<dbReference type="SUPFAM" id="SSF51101">
    <property type="entry name" value="Mannose-binding lectins"/>
    <property type="match status" value="3"/>
</dbReference>
<evidence type="ECO:0000313" key="5">
    <source>
        <dbReference type="Proteomes" id="UP000317650"/>
    </source>
</evidence>
<proteinExistence type="predicted"/>
<reference evidence="4 5" key="1">
    <citation type="journal article" date="2019" name="Nat. Plants">
        <title>Genome sequencing of Musa balbisiana reveals subgenome evolution and function divergence in polyploid bananas.</title>
        <authorList>
            <person name="Yao X."/>
        </authorList>
    </citation>
    <scope>NUCLEOTIDE SEQUENCE [LARGE SCALE GENOMIC DNA]</scope>
    <source>
        <strain evidence="5">cv. DH-PKW</strain>
        <tissue evidence="4">Leaves</tissue>
    </source>
</reference>
<dbReference type="Proteomes" id="UP000317650">
    <property type="component" value="Chromosome 10"/>
</dbReference>
<dbReference type="STRING" id="52838.A0A4S8IYB9"/>
<evidence type="ECO:0000259" key="3">
    <source>
        <dbReference type="PROSITE" id="PS51752"/>
    </source>
</evidence>
<dbReference type="SMART" id="SM00915">
    <property type="entry name" value="Jacalin"/>
    <property type="match status" value="2"/>
</dbReference>
<feature type="domain" description="Jacalin-type lectin" evidence="3">
    <location>
        <begin position="304"/>
        <end position="447"/>
    </location>
</feature>
<dbReference type="InterPro" id="IPR001229">
    <property type="entry name" value="Jacalin-like_lectin_dom"/>
</dbReference>
<organism evidence="4 5">
    <name type="scientific">Musa balbisiana</name>
    <name type="common">Banana</name>
    <dbReference type="NCBI Taxonomy" id="52838"/>
    <lineage>
        <taxon>Eukaryota</taxon>
        <taxon>Viridiplantae</taxon>
        <taxon>Streptophyta</taxon>
        <taxon>Embryophyta</taxon>
        <taxon>Tracheophyta</taxon>
        <taxon>Spermatophyta</taxon>
        <taxon>Magnoliopsida</taxon>
        <taxon>Liliopsida</taxon>
        <taxon>Zingiberales</taxon>
        <taxon>Musaceae</taxon>
        <taxon>Musa</taxon>
    </lineage>
</organism>
<evidence type="ECO:0000256" key="1">
    <source>
        <dbReference type="ARBA" id="ARBA00022734"/>
    </source>
</evidence>
<protein>
    <recommendedName>
        <fullName evidence="3">Jacalin-type lectin domain-containing protein</fullName>
    </recommendedName>
</protein>
<evidence type="ECO:0000256" key="2">
    <source>
        <dbReference type="SAM" id="MobiDB-lite"/>
    </source>
</evidence>
<dbReference type="Gene3D" id="2.100.10.30">
    <property type="entry name" value="Jacalin-like lectin domain"/>
    <property type="match status" value="3"/>
</dbReference>
<accession>A0A4S8IYB9</accession>
<dbReference type="PROSITE" id="PS51752">
    <property type="entry name" value="JACALIN_LECTIN"/>
    <property type="match status" value="2"/>
</dbReference>
<dbReference type="InterPro" id="IPR036404">
    <property type="entry name" value="Jacalin-like_lectin_dom_sf"/>
</dbReference>
<feature type="region of interest" description="Disordered" evidence="2">
    <location>
        <begin position="1"/>
        <end position="38"/>
    </location>
</feature>
<dbReference type="AlphaFoldDB" id="A0A4S8IYB9"/>
<dbReference type="PANTHER" id="PTHR46506">
    <property type="entry name" value="OS05G0143600 PROTEIN"/>
    <property type="match status" value="1"/>
</dbReference>
<keyword evidence="5" id="KW-1185">Reference proteome</keyword>
<dbReference type="EMBL" id="PYDT01000008">
    <property type="protein sequence ID" value="THU53958.1"/>
    <property type="molecule type" value="Genomic_DNA"/>
</dbReference>
<keyword evidence="1" id="KW-0430">Lectin</keyword>
<evidence type="ECO:0000313" key="4">
    <source>
        <dbReference type="EMBL" id="THU53958.1"/>
    </source>
</evidence>
<feature type="compositionally biased region" description="Low complexity" evidence="2">
    <location>
        <begin position="1"/>
        <end position="20"/>
    </location>
</feature>
<dbReference type="Pfam" id="PF01419">
    <property type="entry name" value="Jacalin"/>
    <property type="match status" value="2"/>
</dbReference>
<comment type="caution">
    <text evidence="4">The sequence shown here is derived from an EMBL/GenBank/DDBJ whole genome shotgun (WGS) entry which is preliminary data.</text>
</comment>
<feature type="domain" description="Jacalin-type lectin" evidence="3">
    <location>
        <begin position="117"/>
        <end position="258"/>
    </location>
</feature>
<name>A0A4S8IYB9_MUSBA</name>
<sequence>MKNTTRNSNNNNNMSNNSHNRNSHRRDGQALDTPCHPATPIEESVNLWRLGKVVKEGPWGANAGNAFDTGRVDRFTKVKIYYGDVIYGLEITFVVGGKTQPPMLIGSKKRASQEGKVVKEGPWGANAGNAFDTGRVDRFTKVKIYYGDVIYGLEITFVVGGKTQPPMLIGSKKRASQEITLDEDEHFISISGYFKQMLGNDIFITQLTLTTDENRNWPGSSGDGGGNWRLWQQRDQRLLCFYLTTETATPKLQLRESSDGGAARVASSTVEAAMGGPLAGKRRPWLFSLERDAGSESCYGRGKVVKEGPWGANAGNAFDTGRVDRFTKVKIYHGDVIYGLEITFVVDGKTQPPMLIGSKKRASQEITLDQDEHFTSISGYFKPMLGNDIFITQLTLTTDENRNVSAGNETGNPFSLALEEGGHIVGFCGLVGQPTVAVGAIAVYCSLADS</sequence>